<proteinExistence type="predicted"/>
<dbReference type="GO" id="GO:0008168">
    <property type="term" value="F:methyltransferase activity"/>
    <property type="evidence" value="ECO:0007669"/>
    <property type="project" value="UniProtKB-KW"/>
</dbReference>
<sequence>MDIKSLNRLLGNIDLYLLDLILKGRFDKSTKILDAGCGEGRNTHYFIQEGYSIYGIDKSPSAIKMARAYATTLSPAFDPLRFQVAPVEDLPFHNGAFDALLSSAVMHFATDTVHFHRMLDEQMRVLVQGGIFWLRMCTDADGLFKEMEHLENGRALLPDGSERFILTNALLEELMKKHHLHFVEPPKSVLVHGLRAMGVFLFKKEK</sequence>
<dbReference type="CDD" id="cd02440">
    <property type="entry name" value="AdoMet_MTases"/>
    <property type="match status" value="1"/>
</dbReference>
<dbReference type="RefSeq" id="WP_377064455.1">
    <property type="nucleotide sequence ID" value="NZ_JBHSJJ010000005.1"/>
</dbReference>
<dbReference type="InterPro" id="IPR013216">
    <property type="entry name" value="Methyltransf_11"/>
</dbReference>
<dbReference type="Proteomes" id="UP001595818">
    <property type="component" value="Unassembled WGS sequence"/>
</dbReference>
<evidence type="ECO:0000313" key="2">
    <source>
        <dbReference type="EMBL" id="MFC4872236.1"/>
    </source>
</evidence>
<dbReference type="InterPro" id="IPR029063">
    <property type="entry name" value="SAM-dependent_MTases_sf"/>
</dbReference>
<dbReference type="SUPFAM" id="SSF53335">
    <property type="entry name" value="S-adenosyl-L-methionine-dependent methyltransferases"/>
    <property type="match status" value="1"/>
</dbReference>
<dbReference type="EMBL" id="JBHSJJ010000005">
    <property type="protein sequence ID" value="MFC4872236.1"/>
    <property type="molecule type" value="Genomic_DNA"/>
</dbReference>
<feature type="domain" description="Methyltransferase type 11" evidence="1">
    <location>
        <begin position="33"/>
        <end position="133"/>
    </location>
</feature>
<dbReference type="EC" id="2.1.-.-" evidence="2"/>
<accession>A0ABV9T0M0</accession>
<dbReference type="GO" id="GO:0032259">
    <property type="term" value="P:methylation"/>
    <property type="evidence" value="ECO:0007669"/>
    <property type="project" value="UniProtKB-KW"/>
</dbReference>
<dbReference type="Pfam" id="PF08241">
    <property type="entry name" value="Methyltransf_11"/>
    <property type="match status" value="1"/>
</dbReference>
<dbReference type="PANTHER" id="PTHR43861:SF1">
    <property type="entry name" value="TRANS-ACONITATE 2-METHYLTRANSFERASE"/>
    <property type="match status" value="1"/>
</dbReference>
<dbReference type="PANTHER" id="PTHR43861">
    <property type="entry name" value="TRANS-ACONITATE 2-METHYLTRANSFERASE-RELATED"/>
    <property type="match status" value="1"/>
</dbReference>
<dbReference type="Gene3D" id="3.40.50.150">
    <property type="entry name" value="Vaccinia Virus protein VP39"/>
    <property type="match status" value="1"/>
</dbReference>
<keyword evidence="2" id="KW-0808">Transferase</keyword>
<gene>
    <name evidence="2" type="ORF">ACFPFU_11085</name>
</gene>
<comment type="caution">
    <text evidence="2">The sequence shown here is derived from an EMBL/GenBank/DDBJ whole genome shotgun (WGS) entry which is preliminary data.</text>
</comment>
<name>A0ABV9T0M0_9BACT</name>
<evidence type="ECO:0000259" key="1">
    <source>
        <dbReference type="Pfam" id="PF08241"/>
    </source>
</evidence>
<keyword evidence="2" id="KW-0489">Methyltransferase</keyword>
<protein>
    <submittedName>
        <fullName evidence="2">Class I SAM-dependent methyltransferase</fullName>
        <ecNumber evidence="2">2.1.-.-</ecNumber>
    </submittedName>
</protein>
<evidence type="ECO:0000313" key="3">
    <source>
        <dbReference type="Proteomes" id="UP001595818"/>
    </source>
</evidence>
<reference evidence="3" key="1">
    <citation type="journal article" date="2019" name="Int. J. Syst. Evol. Microbiol.">
        <title>The Global Catalogue of Microorganisms (GCM) 10K type strain sequencing project: providing services to taxonomists for standard genome sequencing and annotation.</title>
        <authorList>
            <consortium name="The Broad Institute Genomics Platform"/>
            <consortium name="The Broad Institute Genome Sequencing Center for Infectious Disease"/>
            <person name="Wu L."/>
            <person name="Ma J."/>
        </authorList>
    </citation>
    <scope>NUCLEOTIDE SEQUENCE [LARGE SCALE GENOMIC DNA]</scope>
    <source>
        <strain evidence="3">CGMCC 4.7466</strain>
    </source>
</reference>
<keyword evidence="3" id="KW-1185">Reference proteome</keyword>
<organism evidence="2 3">
    <name type="scientific">Negadavirga shengliensis</name>
    <dbReference type="NCBI Taxonomy" id="1389218"/>
    <lineage>
        <taxon>Bacteria</taxon>
        <taxon>Pseudomonadati</taxon>
        <taxon>Bacteroidota</taxon>
        <taxon>Cytophagia</taxon>
        <taxon>Cytophagales</taxon>
        <taxon>Cyclobacteriaceae</taxon>
        <taxon>Negadavirga</taxon>
    </lineage>
</organism>